<dbReference type="Pfam" id="PF00300">
    <property type="entry name" value="His_Phos_1"/>
    <property type="match status" value="1"/>
</dbReference>
<proteinExistence type="predicted"/>
<dbReference type="EMBL" id="DVNB01000057">
    <property type="protein sequence ID" value="HIU57261.1"/>
    <property type="molecule type" value="Genomic_DNA"/>
</dbReference>
<dbReference type="InterPro" id="IPR013078">
    <property type="entry name" value="His_Pase_superF_clade-1"/>
</dbReference>
<evidence type="ECO:0000313" key="2">
    <source>
        <dbReference type="EMBL" id="HIU57261.1"/>
    </source>
</evidence>
<keyword evidence="1" id="KW-1133">Transmembrane helix</keyword>
<keyword evidence="1" id="KW-0472">Membrane</keyword>
<dbReference type="GO" id="GO:0016791">
    <property type="term" value="F:phosphatase activity"/>
    <property type="evidence" value="ECO:0007669"/>
    <property type="project" value="TreeGrafter"/>
</dbReference>
<reference evidence="2" key="2">
    <citation type="journal article" date="2021" name="PeerJ">
        <title>Extensive microbial diversity within the chicken gut microbiome revealed by metagenomics and culture.</title>
        <authorList>
            <person name="Gilroy R."/>
            <person name="Ravi A."/>
            <person name="Getino M."/>
            <person name="Pursley I."/>
            <person name="Horton D.L."/>
            <person name="Alikhan N.F."/>
            <person name="Baker D."/>
            <person name="Gharbi K."/>
            <person name="Hall N."/>
            <person name="Watson M."/>
            <person name="Adriaenssens E.M."/>
            <person name="Foster-Nyarko E."/>
            <person name="Jarju S."/>
            <person name="Secka A."/>
            <person name="Antonio M."/>
            <person name="Oren A."/>
            <person name="Chaudhuri R.R."/>
            <person name="La Ragione R."/>
            <person name="Hildebrand F."/>
            <person name="Pallen M.J."/>
        </authorList>
    </citation>
    <scope>NUCLEOTIDE SEQUENCE</scope>
    <source>
        <strain evidence="2">USAMLcec3-3695</strain>
    </source>
</reference>
<name>A0A9D1SEK5_9FIRM</name>
<accession>A0A9D1SEK5</accession>
<dbReference type="GO" id="GO:0005737">
    <property type="term" value="C:cytoplasm"/>
    <property type="evidence" value="ECO:0007669"/>
    <property type="project" value="TreeGrafter"/>
</dbReference>
<dbReference type="SMART" id="SM00855">
    <property type="entry name" value="PGAM"/>
    <property type="match status" value="1"/>
</dbReference>
<dbReference type="PANTHER" id="PTHR48100">
    <property type="entry name" value="BROAD-SPECIFICITY PHOSPHATASE YOR283W-RELATED"/>
    <property type="match status" value="1"/>
</dbReference>
<dbReference type="InterPro" id="IPR050275">
    <property type="entry name" value="PGM_Phosphatase"/>
</dbReference>
<reference evidence="2" key="1">
    <citation type="submission" date="2020-10" db="EMBL/GenBank/DDBJ databases">
        <authorList>
            <person name="Gilroy R."/>
        </authorList>
    </citation>
    <scope>NUCLEOTIDE SEQUENCE</scope>
    <source>
        <strain evidence="2">USAMLcec3-3695</strain>
    </source>
</reference>
<dbReference type="AlphaFoldDB" id="A0A9D1SEK5"/>
<sequence length="177" mass="19882">MTALIRHAKTEGNLKKKYIGITDEPIISGTRADKKYPEADIVISSPMRRCIETAELIYPGIKPKIYDGLAETNFGKFENRSYDDLKDDPLYKEWLASSGTLPFPGGESSEAFRKRCVEAYNKAVSDHPGKRLAFVVHGGTIMAVMSYIFGGGFYDYHTDNLCGFEFEQGEGTYKRIK</sequence>
<dbReference type="PANTHER" id="PTHR48100:SF1">
    <property type="entry name" value="HISTIDINE PHOSPHATASE FAMILY PROTEIN-RELATED"/>
    <property type="match status" value="1"/>
</dbReference>
<organism evidence="2 3">
    <name type="scientific">Candidatus Ornithomonoglobus merdipullorum</name>
    <dbReference type="NCBI Taxonomy" id="2840895"/>
    <lineage>
        <taxon>Bacteria</taxon>
        <taxon>Bacillati</taxon>
        <taxon>Bacillota</taxon>
        <taxon>Clostridia</taxon>
        <taxon>Candidatus Ornithomonoglobus</taxon>
    </lineage>
</organism>
<dbReference type="CDD" id="cd07067">
    <property type="entry name" value="HP_PGM_like"/>
    <property type="match status" value="1"/>
</dbReference>
<comment type="caution">
    <text evidence="2">The sequence shown here is derived from an EMBL/GenBank/DDBJ whole genome shotgun (WGS) entry which is preliminary data.</text>
</comment>
<gene>
    <name evidence="2" type="ORF">IAA61_05555</name>
</gene>
<keyword evidence="1" id="KW-0812">Transmembrane</keyword>
<dbReference type="SUPFAM" id="SSF53254">
    <property type="entry name" value="Phosphoglycerate mutase-like"/>
    <property type="match status" value="1"/>
</dbReference>
<feature type="transmembrane region" description="Helical" evidence="1">
    <location>
        <begin position="132"/>
        <end position="154"/>
    </location>
</feature>
<protein>
    <submittedName>
        <fullName evidence="2">Histidine phosphatase family protein</fullName>
    </submittedName>
</protein>
<evidence type="ECO:0000256" key="1">
    <source>
        <dbReference type="SAM" id="Phobius"/>
    </source>
</evidence>
<evidence type="ECO:0000313" key="3">
    <source>
        <dbReference type="Proteomes" id="UP000824109"/>
    </source>
</evidence>
<dbReference type="Proteomes" id="UP000824109">
    <property type="component" value="Unassembled WGS sequence"/>
</dbReference>
<dbReference type="Gene3D" id="3.40.50.1240">
    <property type="entry name" value="Phosphoglycerate mutase-like"/>
    <property type="match status" value="1"/>
</dbReference>
<dbReference type="InterPro" id="IPR029033">
    <property type="entry name" value="His_PPase_superfam"/>
</dbReference>